<comment type="caution">
    <text evidence="1">The sequence shown here is derived from an EMBL/GenBank/DDBJ whole genome shotgun (WGS) entry which is preliminary data.</text>
</comment>
<accession>A0ACA9KRH8</accession>
<protein>
    <submittedName>
        <fullName evidence="1">6617_t:CDS:1</fullName>
    </submittedName>
</protein>
<gene>
    <name evidence="1" type="ORF">ACOLOM_LOCUS2286</name>
</gene>
<keyword evidence="2" id="KW-1185">Reference proteome</keyword>
<evidence type="ECO:0000313" key="2">
    <source>
        <dbReference type="Proteomes" id="UP000789525"/>
    </source>
</evidence>
<proteinExistence type="predicted"/>
<reference evidence="1" key="1">
    <citation type="submission" date="2021-06" db="EMBL/GenBank/DDBJ databases">
        <authorList>
            <person name="Kallberg Y."/>
            <person name="Tangrot J."/>
            <person name="Rosling A."/>
        </authorList>
    </citation>
    <scope>NUCLEOTIDE SEQUENCE</scope>
    <source>
        <strain evidence="1">CL356</strain>
    </source>
</reference>
<organism evidence="1 2">
    <name type="scientific">Acaulospora colombiana</name>
    <dbReference type="NCBI Taxonomy" id="27376"/>
    <lineage>
        <taxon>Eukaryota</taxon>
        <taxon>Fungi</taxon>
        <taxon>Fungi incertae sedis</taxon>
        <taxon>Mucoromycota</taxon>
        <taxon>Glomeromycotina</taxon>
        <taxon>Glomeromycetes</taxon>
        <taxon>Diversisporales</taxon>
        <taxon>Acaulosporaceae</taxon>
        <taxon>Acaulospora</taxon>
    </lineage>
</organism>
<dbReference type="EMBL" id="CAJVPT010002866">
    <property type="protein sequence ID" value="CAG8488599.1"/>
    <property type="molecule type" value="Genomic_DNA"/>
</dbReference>
<dbReference type="Proteomes" id="UP000789525">
    <property type="component" value="Unassembled WGS sequence"/>
</dbReference>
<evidence type="ECO:0000313" key="1">
    <source>
        <dbReference type="EMBL" id="CAG8488599.1"/>
    </source>
</evidence>
<sequence length="239" mass="27212">MPRHSKNNTALSFFTYAEGKALEYGTKKQRLGRESMREYDACFLCLQRARDPVCCTQGHLFCRECILENILAQKKEIKRQQLILESRVKDEAEEAKRKEELAKEAVIQDFERQQVRIAPFGPSGSSNDVQKTSDNNKSLELIRSDSRSARSNKGAESSQTGKKRSFQLDEEEIAAIAERDVEEASKKLEEERLAATKPKLPNFWLPSLTSSADPDKIKSVKLQTMCTCKKLDSNKIYRG</sequence>
<name>A0ACA9KRH8_9GLOM</name>